<feature type="signal peptide" evidence="1">
    <location>
        <begin position="1"/>
        <end position="19"/>
    </location>
</feature>
<reference evidence="3 4" key="1">
    <citation type="submission" date="2017-10" db="EMBL/GenBank/DDBJ databases">
        <title>Genome sequence of Caulobacter mirabilis FWC38.</title>
        <authorList>
            <person name="Fiebig A."/>
            <person name="Crosson S."/>
        </authorList>
    </citation>
    <scope>NUCLEOTIDE SEQUENCE [LARGE SCALE GENOMIC DNA]</scope>
    <source>
        <strain evidence="3 4">FWC 38</strain>
    </source>
</reference>
<protein>
    <submittedName>
        <fullName evidence="3">Cupin</fullName>
    </submittedName>
</protein>
<evidence type="ECO:0000313" key="4">
    <source>
        <dbReference type="Proteomes" id="UP000228945"/>
    </source>
</evidence>
<dbReference type="EMBL" id="CP024201">
    <property type="protein sequence ID" value="ATQ41570.1"/>
    <property type="molecule type" value="Genomic_DNA"/>
</dbReference>
<keyword evidence="4" id="KW-1185">Reference proteome</keyword>
<dbReference type="AlphaFoldDB" id="A0A2D2AU87"/>
<dbReference type="Gene3D" id="2.60.120.10">
    <property type="entry name" value="Jelly Rolls"/>
    <property type="match status" value="1"/>
</dbReference>
<organism evidence="3 4">
    <name type="scientific">Caulobacter mirabilis</name>
    <dbReference type="NCBI Taxonomy" id="69666"/>
    <lineage>
        <taxon>Bacteria</taxon>
        <taxon>Pseudomonadati</taxon>
        <taxon>Pseudomonadota</taxon>
        <taxon>Alphaproteobacteria</taxon>
        <taxon>Caulobacterales</taxon>
        <taxon>Caulobacteraceae</taxon>
        <taxon>Caulobacter</taxon>
    </lineage>
</organism>
<feature type="domain" description="Cupin type-2" evidence="2">
    <location>
        <begin position="53"/>
        <end position="120"/>
    </location>
</feature>
<dbReference type="Proteomes" id="UP000228945">
    <property type="component" value="Chromosome"/>
</dbReference>
<feature type="chain" id="PRO_5013924668" evidence="1">
    <location>
        <begin position="20"/>
        <end position="135"/>
    </location>
</feature>
<name>A0A2D2AU87_9CAUL</name>
<evidence type="ECO:0000313" key="3">
    <source>
        <dbReference type="EMBL" id="ATQ41570.1"/>
    </source>
</evidence>
<keyword evidence="1" id="KW-0732">Signal</keyword>
<evidence type="ECO:0000259" key="2">
    <source>
        <dbReference type="Pfam" id="PF07883"/>
    </source>
</evidence>
<evidence type="ECO:0000256" key="1">
    <source>
        <dbReference type="SAM" id="SignalP"/>
    </source>
</evidence>
<dbReference type="SUPFAM" id="SSF51182">
    <property type="entry name" value="RmlC-like cupins"/>
    <property type="match status" value="1"/>
</dbReference>
<dbReference type="KEGG" id="cmb:CSW64_03660"/>
<dbReference type="CDD" id="cd02236">
    <property type="entry name" value="cupin_CV2614-like"/>
    <property type="match status" value="1"/>
</dbReference>
<dbReference type="OrthoDB" id="287220at2"/>
<dbReference type="InterPro" id="IPR014710">
    <property type="entry name" value="RmlC-like_jellyroll"/>
</dbReference>
<accession>A0A2D2AU87</accession>
<gene>
    <name evidence="3" type="ORF">CSW64_03660</name>
</gene>
<dbReference type="InterPro" id="IPR013096">
    <property type="entry name" value="Cupin_2"/>
</dbReference>
<dbReference type="RefSeq" id="WP_099620827.1">
    <property type="nucleotide sequence ID" value="NZ_CP024201.1"/>
</dbReference>
<dbReference type="InterPro" id="IPR011051">
    <property type="entry name" value="RmlC_Cupin_sf"/>
</dbReference>
<sequence>MFRTALLVSSAFAASAALAQGAPVATPRGSFTATNSGQPIMPPAGPVQVTVQTVTFAAGAVLPAHRHPYTRYGYVLSGRIRVDNLGTGQSEVFATGQPVIEAIGQWHSGTALEPTTLLVIDQVPPGQGNIEMKPR</sequence>
<dbReference type="Pfam" id="PF07883">
    <property type="entry name" value="Cupin_2"/>
    <property type="match status" value="1"/>
</dbReference>
<proteinExistence type="predicted"/>